<keyword evidence="5" id="KW-0564">Palmitate</keyword>
<reference evidence="8" key="1">
    <citation type="submission" date="2015-07" db="EMBL/GenBank/DDBJ databases">
        <title>Fjat-14205 dsm 2895.</title>
        <authorList>
            <person name="Liu B."/>
            <person name="Wang J."/>
            <person name="Zhu Y."/>
            <person name="Liu G."/>
            <person name="Chen Q."/>
            <person name="Chen Z."/>
            <person name="Lan J."/>
            <person name="Che J."/>
            <person name="Ge C."/>
            <person name="Shi H."/>
            <person name="Pan Z."/>
            <person name="Liu X."/>
        </authorList>
    </citation>
    <scope>NUCLEOTIDE SEQUENCE [LARGE SCALE GENOMIC DNA]</scope>
    <source>
        <strain evidence="8">DSM 25560</strain>
    </source>
</reference>
<comment type="caution">
    <text evidence="7">The sequence shown here is derived from an EMBL/GenBank/DDBJ whole genome shotgun (WGS) entry which is preliminary data.</text>
</comment>
<dbReference type="Proteomes" id="UP000050668">
    <property type="component" value="Unassembled WGS sequence"/>
</dbReference>
<keyword evidence="4" id="KW-0472">Membrane</keyword>
<comment type="subcellular location">
    <subcellularLocation>
        <location evidence="1">Membrane</location>
        <topology evidence="1">Lipid-anchor</topology>
    </subcellularLocation>
</comment>
<keyword evidence="7" id="KW-0223">Dioxygenase</keyword>
<sequence length="247" mass="27185">MEKGQALSEDKLLIGVTAGPHEQIMEVVEEVAAEKGLDIELKVFSDYILPNTSLDEGSIDANSYQHSPFLVQFNEDKGTNLVSVGATYISPMGFYSDKFDSFDDVPDGATIGIPNDPTNSTRALYILEDAGYIKINEENHAKATIHDLDENPKNLKFIELEAAQIPKQLPEVDAAAINTNYALDAGINPSEEALLIEAIDSPYANHLVVRAENKDDAVVKTLIESYHSEKVRKFIEEEFGGSIIPTW</sequence>
<keyword evidence="7" id="KW-0560">Oxidoreductase</keyword>
<name>A0ABR5JXS3_9BACI</name>
<dbReference type="InterPro" id="IPR004872">
    <property type="entry name" value="Lipoprotein_NlpA"/>
</dbReference>
<dbReference type="PANTHER" id="PTHR30429">
    <property type="entry name" value="D-METHIONINE-BINDING LIPOPROTEIN METQ"/>
    <property type="match status" value="1"/>
</dbReference>
<evidence type="ECO:0000256" key="6">
    <source>
        <dbReference type="ARBA" id="ARBA00023288"/>
    </source>
</evidence>
<evidence type="ECO:0000256" key="3">
    <source>
        <dbReference type="ARBA" id="ARBA00022729"/>
    </source>
</evidence>
<dbReference type="EMBL" id="LGRV01000007">
    <property type="protein sequence ID" value="KOS66757.1"/>
    <property type="molecule type" value="Genomic_DNA"/>
</dbReference>
<gene>
    <name evidence="7" type="ORF">AEA09_17265</name>
</gene>
<proteinExistence type="inferred from homology"/>
<dbReference type="PANTHER" id="PTHR30429:SF1">
    <property type="entry name" value="D-METHIONINE-BINDING LIPOPROTEIN METQ-RELATED"/>
    <property type="match status" value="1"/>
</dbReference>
<comment type="similarity">
    <text evidence="2">Belongs to the NlpA lipoprotein family.</text>
</comment>
<dbReference type="NCBIfam" id="TIGR00363">
    <property type="entry name" value="MetQ/NlpA family lipoprotein"/>
    <property type="match status" value="1"/>
</dbReference>
<dbReference type="GO" id="GO:0051213">
    <property type="term" value="F:dioxygenase activity"/>
    <property type="evidence" value="ECO:0007669"/>
    <property type="project" value="UniProtKB-KW"/>
</dbReference>
<evidence type="ECO:0000256" key="4">
    <source>
        <dbReference type="ARBA" id="ARBA00023136"/>
    </source>
</evidence>
<keyword evidence="8" id="KW-1185">Reference proteome</keyword>
<organism evidence="7 8">
    <name type="scientific">Lysinibacillus contaminans</name>
    <dbReference type="NCBI Taxonomy" id="1293441"/>
    <lineage>
        <taxon>Bacteria</taxon>
        <taxon>Bacillati</taxon>
        <taxon>Bacillota</taxon>
        <taxon>Bacilli</taxon>
        <taxon>Bacillales</taxon>
        <taxon>Bacillaceae</taxon>
        <taxon>Lysinibacillus</taxon>
    </lineage>
</organism>
<evidence type="ECO:0000256" key="5">
    <source>
        <dbReference type="ARBA" id="ARBA00023139"/>
    </source>
</evidence>
<evidence type="ECO:0000313" key="7">
    <source>
        <dbReference type="EMBL" id="KOS66757.1"/>
    </source>
</evidence>
<dbReference type="Pfam" id="PF03180">
    <property type="entry name" value="Lipoprotein_9"/>
    <property type="match status" value="1"/>
</dbReference>
<dbReference type="Gene3D" id="3.40.190.10">
    <property type="entry name" value="Periplasmic binding protein-like II"/>
    <property type="match status" value="2"/>
</dbReference>
<keyword evidence="3" id="KW-0732">Signal</keyword>
<keyword evidence="6" id="KW-0449">Lipoprotein</keyword>
<accession>A0ABR5JXS3</accession>
<protein>
    <submittedName>
        <fullName evidence="7">Dioxygenase</fullName>
    </submittedName>
</protein>
<evidence type="ECO:0000256" key="2">
    <source>
        <dbReference type="ARBA" id="ARBA00008973"/>
    </source>
</evidence>
<evidence type="ECO:0000313" key="8">
    <source>
        <dbReference type="Proteomes" id="UP000050668"/>
    </source>
</evidence>
<evidence type="ECO:0000256" key="1">
    <source>
        <dbReference type="ARBA" id="ARBA00004635"/>
    </source>
</evidence>
<dbReference type="CDD" id="cd13526">
    <property type="entry name" value="PBP2_lipoprotein_MetQ_like"/>
    <property type="match status" value="1"/>
</dbReference>
<dbReference type="PIRSF" id="PIRSF002854">
    <property type="entry name" value="MetQ"/>
    <property type="match status" value="1"/>
</dbReference>
<dbReference type="SUPFAM" id="SSF53850">
    <property type="entry name" value="Periplasmic binding protein-like II"/>
    <property type="match status" value="1"/>
</dbReference>